<dbReference type="PROSITE" id="PS01031">
    <property type="entry name" value="SHSP"/>
    <property type="match status" value="1"/>
</dbReference>
<proteinExistence type="inferred from homology"/>
<name>A0A7I9XVZ8_9MYCO</name>
<comment type="caution">
    <text evidence="4">The sequence shown here is derived from an EMBL/GenBank/DDBJ whole genome shotgun (WGS) entry which is preliminary data.</text>
</comment>
<dbReference type="InterPro" id="IPR031107">
    <property type="entry name" value="Small_HSP"/>
</dbReference>
<comment type="similarity">
    <text evidence="1 2">Belongs to the small heat shock protein (HSP20) family.</text>
</comment>
<reference evidence="4 5" key="1">
    <citation type="journal article" date="2019" name="Emerg. Microbes Infect.">
        <title>Comprehensive subspecies identification of 175 nontuberculous mycobacteria species based on 7547 genomic profiles.</title>
        <authorList>
            <person name="Matsumoto Y."/>
            <person name="Kinjo T."/>
            <person name="Motooka D."/>
            <person name="Nabeya D."/>
            <person name="Jung N."/>
            <person name="Uechi K."/>
            <person name="Horii T."/>
            <person name="Iida T."/>
            <person name="Fujita J."/>
            <person name="Nakamura S."/>
        </authorList>
    </citation>
    <scope>NUCLEOTIDE SEQUENCE [LARGE SCALE GENOMIC DNA]</scope>
    <source>
        <strain evidence="4 5">JCM 17322</strain>
    </source>
</reference>
<evidence type="ECO:0000313" key="5">
    <source>
        <dbReference type="Proteomes" id="UP000465361"/>
    </source>
</evidence>
<dbReference type="Pfam" id="PF00011">
    <property type="entry name" value="HSP20"/>
    <property type="match status" value="1"/>
</dbReference>
<feature type="domain" description="SHSP" evidence="3">
    <location>
        <begin position="25"/>
        <end position="135"/>
    </location>
</feature>
<dbReference type="CDD" id="cd06464">
    <property type="entry name" value="ACD_sHsps-like"/>
    <property type="match status" value="1"/>
</dbReference>
<protein>
    <submittedName>
        <fullName evidence="4">18 kDa antigen</fullName>
    </submittedName>
</protein>
<evidence type="ECO:0000256" key="1">
    <source>
        <dbReference type="PROSITE-ProRule" id="PRU00285"/>
    </source>
</evidence>
<evidence type="ECO:0000259" key="3">
    <source>
        <dbReference type="PROSITE" id="PS01031"/>
    </source>
</evidence>
<dbReference type="AlphaFoldDB" id="A0A7I9XVZ8"/>
<dbReference type="EMBL" id="BLKW01000002">
    <property type="protein sequence ID" value="GFG73946.1"/>
    <property type="molecule type" value="Genomic_DNA"/>
</dbReference>
<dbReference type="SUPFAM" id="SSF49764">
    <property type="entry name" value="HSP20-like chaperones"/>
    <property type="match status" value="1"/>
</dbReference>
<dbReference type="InterPro" id="IPR008978">
    <property type="entry name" value="HSP20-like_chaperone"/>
</dbReference>
<dbReference type="Gene3D" id="2.60.40.790">
    <property type="match status" value="1"/>
</dbReference>
<evidence type="ECO:0000256" key="2">
    <source>
        <dbReference type="RuleBase" id="RU003616"/>
    </source>
</evidence>
<gene>
    <name evidence="4" type="primary">hsp18_3</name>
    <name evidence="4" type="ORF">MBOT_13110</name>
</gene>
<dbReference type="PANTHER" id="PTHR11527">
    <property type="entry name" value="HEAT-SHOCK PROTEIN 20 FAMILY MEMBER"/>
    <property type="match status" value="1"/>
</dbReference>
<sequence>MLGFDPFFRDFDRLTQQLFGATLGTLTRPAVMPVDAWRDGDNYVVELDLPGINAESLDVSVDNDVLTVRAERPAAKEDRDWLVAERPHGVFSRQVFLGNGLDTDKITADYTDGVLRLTIPVAEAAKPRKIAIATGAQKAINA</sequence>
<dbReference type="Proteomes" id="UP000465361">
    <property type="component" value="Unassembled WGS sequence"/>
</dbReference>
<dbReference type="InterPro" id="IPR002068">
    <property type="entry name" value="A-crystallin/Hsp20_dom"/>
</dbReference>
<organism evidence="4 5">
    <name type="scientific">Mycobacterium botniense</name>
    <dbReference type="NCBI Taxonomy" id="84962"/>
    <lineage>
        <taxon>Bacteria</taxon>
        <taxon>Bacillati</taxon>
        <taxon>Actinomycetota</taxon>
        <taxon>Actinomycetes</taxon>
        <taxon>Mycobacteriales</taxon>
        <taxon>Mycobacteriaceae</taxon>
        <taxon>Mycobacterium</taxon>
    </lineage>
</organism>
<dbReference type="RefSeq" id="WP_170301265.1">
    <property type="nucleotide sequence ID" value="NZ_BLKW01000002.1"/>
</dbReference>
<accession>A0A7I9XVZ8</accession>
<evidence type="ECO:0000313" key="4">
    <source>
        <dbReference type="EMBL" id="GFG73946.1"/>
    </source>
</evidence>
<keyword evidence="5" id="KW-1185">Reference proteome</keyword>